<proteinExistence type="predicted"/>
<accession>A0A1A9MY61</accession>
<dbReference type="STRING" id="1462993.A6V36_07940"/>
<organism evidence="1 4">
    <name type="scientific">Paraburkholderia ginsengiterrae</name>
    <dbReference type="NCBI Taxonomy" id="1462993"/>
    <lineage>
        <taxon>Bacteria</taxon>
        <taxon>Pseudomonadati</taxon>
        <taxon>Pseudomonadota</taxon>
        <taxon>Betaproteobacteria</taxon>
        <taxon>Burkholderiales</taxon>
        <taxon>Burkholderiaceae</taxon>
        <taxon>Paraburkholderia</taxon>
    </lineage>
</organism>
<sequence>MSELRYPNESRAYREARDLLLKEEQELVDKVRSVAKQRRNLPPGGQLKEDYVFQWANDGKLGKSVKFSELFGDKNTLLLYSFMFGPNWDNPCPSCTSLVDGFDRTWYQVTQHAAFVAIAKAPADRINTWAKQRGWSQIALVSGSESTYQADYKCQGDSDDMQWPVMHVFRRLDGKIFHFWGTELSGNHVDTVWPYWNLMDFTPEGRPDIPTPPQNFRSEYLEKHYLNNE</sequence>
<evidence type="ECO:0000313" key="3">
    <source>
        <dbReference type="Proteomes" id="UP000077961"/>
    </source>
</evidence>
<reference evidence="3 4" key="1">
    <citation type="submission" date="2016-04" db="EMBL/GenBank/DDBJ databases">
        <title>Reclassification of Paraburkholderia panaciterrae (Farh et al. 2015) Dobritsa &amp; Samadpour 2016 as a later homotypic synonym of Paraburkholderia ginsengiterrae (Farh et al. 2015) Dobritsa &amp; Samadpour 2016.</title>
        <authorList>
            <person name="Dobritsa A.P."/>
            <person name="Kutumbaka K."/>
            <person name="Samadpour M."/>
        </authorList>
    </citation>
    <scope>NUCLEOTIDE SEQUENCE [LARGE SCALE GENOMIC DNA]</scope>
    <source>
        <strain evidence="1 4">DCY85</strain>
        <strain evidence="2 3">DCY85-1</strain>
    </source>
</reference>
<name>A0A1A9MY61_9BURK</name>
<keyword evidence="3" id="KW-1185">Reference proteome</keyword>
<dbReference type="RefSeq" id="WP_064270321.1">
    <property type="nucleotide sequence ID" value="NZ_LXJZ01000198.1"/>
</dbReference>
<dbReference type="Proteomes" id="UP000077961">
    <property type="component" value="Unassembled WGS sequence"/>
</dbReference>
<dbReference type="OrthoDB" id="574359at2"/>
<dbReference type="EMBL" id="LXJZ01000198">
    <property type="protein sequence ID" value="OAJ55078.1"/>
    <property type="molecule type" value="Genomic_DNA"/>
</dbReference>
<dbReference type="EMBL" id="LXKA01000378">
    <property type="protein sequence ID" value="OAJ52268.1"/>
    <property type="molecule type" value="Genomic_DNA"/>
</dbReference>
<dbReference type="SUPFAM" id="SSF52833">
    <property type="entry name" value="Thioredoxin-like"/>
    <property type="match status" value="1"/>
</dbReference>
<dbReference type="Pfam" id="PF05988">
    <property type="entry name" value="DUF899"/>
    <property type="match status" value="1"/>
</dbReference>
<protein>
    <recommendedName>
        <fullName evidence="5">Thioredoxin domain-containing protein</fullName>
    </recommendedName>
</protein>
<evidence type="ECO:0000313" key="2">
    <source>
        <dbReference type="EMBL" id="OAJ55078.1"/>
    </source>
</evidence>
<dbReference type="AlphaFoldDB" id="A0A1A9MY61"/>
<dbReference type="InterPro" id="IPR036249">
    <property type="entry name" value="Thioredoxin-like_sf"/>
</dbReference>
<evidence type="ECO:0000313" key="1">
    <source>
        <dbReference type="EMBL" id="OAJ52268.1"/>
    </source>
</evidence>
<evidence type="ECO:0008006" key="5">
    <source>
        <dbReference type="Google" id="ProtNLM"/>
    </source>
</evidence>
<dbReference type="Proteomes" id="UP000078116">
    <property type="component" value="Unassembled WGS sequence"/>
</dbReference>
<dbReference type="Gene3D" id="3.40.30.10">
    <property type="entry name" value="Glutaredoxin"/>
    <property type="match status" value="1"/>
</dbReference>
<dbReference type="InterPro" id="IPR010296">
    <property type="entry name" value="DUF899_thioredox"/>
</dbReference>
<comment type="caution">
    <text evidence="1">The sequence shown here is derived from an EMBL/GenBank/DDBJ whole genome shotgun (WGS) entry which is preliminary data.</text>
</comment>
<evidence type="ECO:0000313" key="4">
    <source>
        <dbReference type="Proteomes" id="UP000078116"/>
    </source>
</evidence>
<gene>
    <name evidence="2" type="ORF">A6V36_07940</name>
    <name evidence="1" type="ORF">A6V37_37005</name>
</gene>